<evidence type="ECO:0000256" key="2">
    <source>
        <dbReference type="ARBA" id="ARBA00022737"/>
    </source>
</evidence>
<dbReference type="RefSeq" id="XP_004704559.1">
    <property type="nucleotide sequence ID" value="XM_004704502.2"/>
</dbReference>
<dbReference type="SUPFAM" id="SSF57667">
    <property type="entry name" value="beta-beta-alpha zinc fingers"/>
    <property type="match status" value="3"/>
</dbReference>
<dbReference type="Pfam" id="PF00096">
    <property type="entry name" value="zf-C2H2"/>
    <property type="match status" value="3"/>
</dbReference>
<proteinExistence type="predicted"/>
<evidence type="ECO:0000256" key="3">
    <source>
        <dbReference type="ARBA" id="ARBA00022771"/>
    </source>
</evidence>
<dbReference type="PANTHER" id="PTHR24388:SF40">
    <property type="entry name" value="ZINC FINGER PROTEIN SNAI3"/>
    <property type="match status" value="1"/>
</dbReference>
<keyword evidence="8" id="KW-1185">Reference proteome</keyword>
<evidence type="ECO:0000313" key="9">
    <source>
        <dbReference type="RefSeq" id="XP_004704559.1"/>
    </source>
</evidence>
<dbReference type="InterPro" id="IPR036236">
    <property type="entry name" value="Znf_C2H2_sf"/>
</dbReference>
<keyword evidence="5" id="KW-0539">Nucleus</keyword>
<dbReference type="PANTHER" id="PTHR24388">
    <property type="entry name" value="ZINC FINGER PROTEIN"/>
    <property type="match status" value="1"/>
</dbReference>
<organism evidence="8 9">
    <name type="scientific">Echinops telfairi</name>
    <name type="common">Lesser hedgehog tenrec</name>
    <dbReference type="NCBI Taxonomy" id="9371"/>
    <lineage>
        <taxon>Eukaryota</taxon>
        <taxon>Metazoa</taxon>
        <taxon>Chordata</taxon>
        <taxon>Craniata</taxon>
        <taxon>Vertebrata</taxon>
        <taxon>Euteleostomi</taxon>
        <taxon>Mammalia</taxon>
        <taxon>Eutheria</taxon>
        <taxon>Afrotheria</taxon>
        <taxon>Tenrecidae</taxon>
        <taxon>Tenrecinae</taxon>
        <taxon>Echinops</taxon>
    </lineage>
</organism>
<evidence type="ECO:0000259" key="7">
    <source>
        <dbReference type="PROSITE" id="PS50157"/>
    </source>
</evidence>
<dbReference type="Pfam" id="PF13912">
    <property type="entry name" value="zf-C2H2_6"/>
    <property type="match status" value="1"/>
</dbReference>
<protein>
    <submittedName>
        <fullName evidence="9">Zinc finger protein SNAI3</fullName>
    </submittedName>
</protein>
<evidence type="ECO:0000256" key="4">
    <source>
        <dbReference type="ARBA" id="ARBA00022833"/>
    </source>
</evidence>
<gene>
    <name evidence="9" type="primary">SNAI3</name>
</gene>
<dbReference type="Proteomes" id="UP000694863">
    <property type="component" value="Unplaced"/>
</dbReference>
<feature type="domain" description="C2H2-type" evidence="7">
    <location>
        <begin position="257"/>
        <end position="284"/>
    </location>
</feature>
<evidence type="ECO:0000256" key="1">
    <source>
        <dbReference type="ARBA" id="ARBA00022723"/>
    </source>
</evidence>
<dbReference type="InterPro" id="IPR050527">
    <property type="entry name" value="Snail/Krueppel_Znf"/>
</dbReference>
<evidence type="ECO:0000313" key="8">
    <source>
        <dbReference type="Proteomes" id="UP000694863"/>
    </source>
</evidence>
<feature type="domain" description="C2H2-type" evidence="7">
    <location>
        <begin position="175"/>
        <end position="198"/>
    </location>
</feature>
<keyword evidence="2" id="KW-0677">Repeat</keyword>
<dbReference type="InterPro" id="IPR013087">
    <property type="entry name" value="Znf_C2H2_type"/>
</dbReference>
<keyword evidence="1" id="KW-0479">Metal-binding</keyword>
<keyword evidence="4" id="KW-0862">Zinc</keyword>
<feature type="domain" description="C2H2-type" evidence="7">
    <location>
        <begin position="201"/>
        <end position="228"/>
    </location>
</feature>
<name>A0ABM0IP34_ECHTE</name>
<dbReference type="SMART" id="SM00355">
    <property type="entry name" value="ZnF_C2H2"/>
    <property type="match status" value="4"/>
</dbReference>
<dbReference type="GeneID" id="101657612"/>
<reference evidence="9" key="1">
    <citation type="submission" date="2025-08" db="UniProtKB">
        <authorList>
            <consortium name="RefSeq"/>
        </authorList>
    </citation>
    <scope>IDENTIFICATION</scope>
</reference>
<feature type="domain" description="C2H2-type" evidence="7">
    <location>
        <begin position="229"/>
        <end position="256"/>
    </location>
</feature>
<sequence>MPRSFLVKTHSSHKVPNYGQLETQRETSGSCSTCGVPLLPDKEAHPQLGELPRPWDCTPTGPHLPLPLPHDNGVRQAASPSPLGVSLVDPGAGRAPSTPLRDSLNQLNLRPLLLLPTRWLPTPGPGGDRALDRLLCVAVGAPRPPGCLEHLDFQASAGLARQLQLHREPLPRRCFGCKQCTKEYRSLGALRMHLRTHTRPCICTLCGKAFSRPWLLQGHVRTHTGEKPYTCSYCSRAFADRSNLRAHLQTHSDTKKYQCKGCAKTFSRMSLLVRHKESGCCPGP</sequence>
<evidence type="ECO:0000256" key="6">
    <source>
        <dbReference type="PROSITE-ProRule" id="PRU00042"/>
    </source>
</evidence>
<dbReference type="Gene3D" id="3.30.160.60">
    <property type="entry name" value="Classic Zinc Finger"/>
    <property type="match status" value="3"/>
</dbReference>
<dbReference type="PROSITE" id="PS50157">
    <property type="entry name" value="ZINC_FINGER_C2H2_2"/>
    <property type="match status" value="4"/>
</dbReference>
<evidence type="ECO:0000256" key="5">
    <source>
        <dbReference type="ARBA" id="ARBA00023242"/>
    </source>
</evidence>
<accession>A0ABM0IP34</accession>
<keyword evidence="3 6" id="KW-0863">Zinc-finger</keyword>
<dbReference type="PROSITE" id="PS00028">
    <property type="entry name" value="ZINC_FINGER_C2H2_1"/>
    <property type="match status" value="3"/>
</dbReference>